<accession>A0A6J4PX45</accession>
<feature type="non-terminal residue" evidence="1">
    <location>
        <position position="33"/>
    </location>
</feature>
<organism evidence="1">
    <name type="scientific">uncultured Rubrobacteraceae bacterium</name>
    <dbReference type="NCBI Taxonomy" id="349277"/>
    <lineage>
        <taxon>Bacteria</taxon>
        <taxon>Bacillati</taxon>
        <taxon>Actinomycetota</taxon>
        <taxon>Rubrobacteria</taxon>
        <taxon>Rubrobacterales</taxon>
        <taxon>Rubrobacteraceae</taxon>
        <taxon>environmental samples</taxon>
    </lineage>
</organism>
<dbReference type="GO" id="GO:0016787">
    <property type="term" value="F:hydrolase activity"/>
    <property type="evidence" value="ECO:0007669"/>
    <property type="project" value="UniProtKB-KW"/>
</dbReference>
<sequence>VLRALHRGTFRLRGAVLDRRHRPRHARHRRRRL</sequence>
<evidence type="ECO:0000313" key="1">
    <source>
        <dbReference type="EMBL" id="CAA9424434.1"/>
    </source>
</evidence>
<protein>
    <submittedName>
        <fullName evidence="1">Mannosylglycerate hydrolase @ Glucosylglycerate hydrolase</fullName>
    </submittedName>
</protein>
<dbReference type="EMBL" id="CADCUW010000340">
    <property type="protein sequence ID" value="CAA9424434.1"/>
    <property type="molecule type" value="Genomic_DNA"/>
</dbReference>
<feature type="non-terminal residue" evidence="1">
    <location>
        <position position="1"/>
    </location>
</feature>
<dbReference type="AlphaFoldDB" id="A0A6J4PX45"/>
<name>A0A6J4PX45_9ACTN</name>
<proteinExistence type="predicted"/>
<gene>
    <name evidence="1" type="ORF">AVDCRST_MAG01-01-2492</name>
</gene>
<reference evidence="1" key="1">
    <citation type="submission" date="2020-02" db="EMBL/GenBank/DDBJ databases">
        <authorList>
            <person name="Meier V. D."/>
        </authorList>
    </citation>
    <scope>NUCLEOTIDE SEQUENCE</scope>
    <source>
        <strain evidence="1">AVDCRST_MAG01</strain>
    </source>
</reference>
<keyword evidence="1" id="KW-0378">Hydrolase</keyword>